<evidence type="ECO:0008006" key="10">
    <source>
        <dbReference type="Google" id="ProtNLM"/>
    </source>
</evidence>
<comment type="similarity">
    <text evidence="2">Belongs to the ninjurin family.</text>
</comment>
<reference key="1">
    <citation type="journal article" date="2007" name="Nature">
        <title>The medaka draft genome and insights into vertebrate genome evolution.</title>
        <authorList>
            <person name="Kasahara M."/>
            <person name="Naruse K."/>
            <person name="Sasaki S."/>
            <person name="Nakatani Y."/>
            <person name="Qu W."/>
            <person name="Ahsan B."/>
            <person name="Yamada T."/>
            <person name="Nagayasu Y."/>
            <person name="Doi K."/>
            <person name="Kasai Y."/>
            <person name="Jindo T."/>
            <person name="Kobayashi D."/>
            <person name="Shimada A."/>
            <person name="Toyoda A."/>
            <person name="Kuroki Y."/>
            <person name="Fujiyama A."/>
            <person name="Sasaki T."/>
            <person name="Shimizu A."/>
            <person name="Asakawa S."/>
            <person name="Shimizu N."/>
            <person name="Hashimoto S."/>
            <person name="Yang J."/>
            <person name="Lee Y."/>
            <person name="Matsushima K."/>
            <person name="Sugano S."/>
            <person name="Sakaizumi M."/>
            <person name="Narita T."/>
            <person name="Ohishi K."/>
            <person name="Haga S."/>
            <person name="Ohta F."/>
            <person name="Nomoto H."/>
            <person name="Nogata K."/>
            <person name="Morishita T."/>
            <person name="Endo T."/>
            <person name="Shin-I T."/>
            <person name="Takeda H."/>
            <person name="Morishita S."/>
            <person name="Kohara Y."/>
        </authorList>
    </citation>
    <scope>NUCLEOTIDE SEQUENCE [LARGE SCALE GENOMIC DNA]</scope>
    <source>
        <strain>Hd-rR</strain>
    </source>
</reference>
<evidence type="ECO:0000256" key="6">
    <source>
        <dbReference type="ARBA" id="ARBA00023136"/>
    </source>
</evidence>
<evidence type="ECO:0000313" key="8">
    <source>
        <dbReference type="Ensembl" id="ENSORLP00020034520.1"/>
    </source>
</evidence>
<name>A0A3P9MNE3_ORYLA</name>
<organism evidence="8 9">
    <name type="scientific">Oryzias latipes</name>
    <name type="common">Japanese rice fish</name>
    <name type="synonym">Japanese killifish</name>
    <dbReference type="NCBI Taxonomy" id="8090"/>
    <lineage>
        <taxon>Eukaryota</taxon>
        <taxon>Metazoa</taxon>
        <taxon>Chordata</taxon>
        <taxon>Craniata</taxon>
        <taxon>Vertebrata</taxon>
        <taxon>Euteleostomi</taxon>
        <taxon>Actinopterygii</taxon>
        <taxon>Neopterygii</taxon>
        <taxon>Teleostei</taxon>
        <taxon>Neoteleostei</taxon>
        <taxon>Acanthomorphata</taxon>
        <taxon>Ovalentaria</taxon>
        <taxon>Atherinomorphae</taxon>
        <taxon>Beloniformes</taxon>
        <taxon>Adrianichthyidae</taxon>
        <taxon>Oryziinae</taxon>
        <taxon>Oryzias</taxon>
    </lineage>
</organism>
<evidence type="ECO:0000313" key="9">
    <source>
        <dbReference type="Proteomes" id="UP000265180"/>
    </source>
</evidence>
<sequence>PSSGRSSIDAQGAKSPHPMDYNMYATKKSAAKSMLDIALLMANSSQMKTVLSVGPEYNFYLPLIVLLALSITLQVVVGLLLIFIAKDNLNDQDKHLKLDHPNNTATIFVFFTVIIKTLITSAFGSRNGGMFQGRLSCHGKSCSEHNLVWSRFS</sequence>
<evidence type="ECO:0000256" key="2">
    <source>
        <dbReference type="ARBA" id="ARBA00008141"/>
    </source>
</evidence>
<protein>
    <recommendedName>
        <fullName evidence="10">Ninjurin 1</fullName>
    </recommendedName>
</protein>
<feature type="transmembrane region" description="Helical" evidence="7">
    <location>
        <begin position="57"/>
        <end position="85"/>
    </location>
</feature>
<dbReference type="PANTHER" id="PTHR12316">
    <property type="entry name" value="NINJURIN-RELATED"/>
    <property type="match status" value="1"/>
</dbReference>
<dbReference type="AlphaFoldDB" id="A0A3P9MNE3"/>
<reference evidence="8" key="4">
    <citation type="submission" date="2025-09" db="UniProtKB">
        <authorList>
            <consortium name="Ensembl"/>
        </authorList>
    </citation>
    <scope>IDENTIFICATION</scope>
    <source>
        <strain evidence="8">HNI</strain>
    </source>
</reference>
<evidence type="ECO:0000256" key="7">
    <source>
        <dbReference type="SAM" id="Phobius"/>
    </source>
</evidence>
<dbReference type="GO" id="GO:0007155">
    <property type="term" value="P:cell adhesion"/>
    <property type="evidence" value="ECO:0007669"/>
    <property type="project" value="UniProtKB-KW"/>
</dbReference>
<evidence type="ECO:0000256" key="3">
    <source>
        <dbReference type="ARBA" id="ARBA00022692"/>
    </source>
</evidence>
<proteinExistence type="inferred from homology"/>
<evidence type="ECO:0000256" key="5">
    <source>
        <dbReference type="ARBA" id="ARBA00022989"/>
    </source>
</evidence>
<keyword evidence="6 7" id="KW-0472">Membrane</keyword>
<evidence type="ECO:0000256" key="4">
    <source>
        <dbReference type="ARBA" id="ARBA00022889"/>
    </source>
</evidence>
<comment type="subcellular location">
    <subcellularLocation>
        <location evidence="1">Membrane</location>
        <topology evidence="1">Multi-pass membrane protein</topology>
    </subcellularLocation>
</comment>
<dbReference type="Ensembl" id="ENSORLT00020035440.1">
    <property type="protein sequence ID" value="ENSORLP00020034520.1"/>
    <property type="gene ID" value="ENSORLG00020021049.1"/>
</dbReference>
<reference evidence="8" key="3">
    <citation type="submission" date="2025-08" db="UniProtKB">
        <authorList>
            <consortium name="Ensembl"/>
        </authorList>
    </citation>
    <scope>IDENTIFICATION</scope>
    <source>
        <strain evidence="8">HNI</strain>
    </source>
</reference>
<accession>A0A3P9MNE3</accession>
<reference evidence="8 9" key="2">
    <citation type="submission" date="2017-04" db="EMBL/GenBank/DDBJ databases">
        <title>CpG methylation of centromeres and impact of large insertions on vertebrate speciation.</title>
        <authorList>
            <person name="Ichikawa K."/>
            <person name="Yoshimura J."/>
            <person name="Morishita S."/>
        </authorList>
    </citation>
    <scope>NUCLEOTIDE SEQUENCE</scope>
    <source>
        <strain evidence="8 9">HNI</strain>
    </source>
</reference>
<keyword evidence="3 7" id="KW-0812">Transmembrane</keyword>
<dbReference type="PANTHER" id="PTHR12316:SF26">
    <property type="entry name" value="NINJURIN-2"/>
    <property type="match status" value="1"/>
</dbReference>
<feature type="transmembrane region" description="Helical" evidence="7">
    <location>
        <begin position="105"/>
        <end position="124"/>
    </location>
</feature>
<dbReference type="GO" id="GO:0042246">
    <property type="term" value="P:tissue regeneration"/>
    <property type="evidence" value="ECO:0007669"/>
    <property type="project" value="InterPro"/>
</dbReference>
<keyword evidence="4" id="KW-0130">Cell adhesion</keyword>
<dbReference type="Pfam" id="PF04923">
    <property type="entry name" value="Ninjurin"/>
    <property type="match status" value="1"/>
</dbReference>
<dbReference type="GO" id="GO:0016020">
    <property type="term" value="C:membrane"/>
    <property type="evidence" value="ECO:0007669"/>
    <property type="project" value="UniProtKB-SubCell"/>
</dbReference>
<evidence type="ECO:0000256" key="1">
    <source>
        <dbReference type="ARBA" id="ARBA00004141"/>
    </source>
</evidence>
<keyword evidence="5 7" id="KW-1133">Transmembrane helix</keyword>
<dbReference type="InterPro" id="IPR007007">
    <property type="entry name" value="Ninjurin"/>
</dbReference>
<dbReference type="Proteomes" id="UP000265180">
    <property type="component" value="Chromosome 7"/>
</dbReference>